<reference evidence="5 6" key="1">
    <citation type="submission" date="2019-06" db="EMBL/GenBank/DDBJ databases">
        <title>A chromosomal-level reference genome of Carpinus fangiana (Coryloideae, Betulaceae).</title>
        <authorList>
            <person name="Yang X."/>
            <person name="Wang Z."/>
            <person name="Zhang L."/>
            <person name="Hao G."/>
            <person name="Liu J."/>
            <person name="Yang Y."/>
        </authorList>
    </citation>
    <scope>NUCLEOTIDE SEQUENCE [LARGE SCALE GENOMIC DNA]</scope>
    <source>
        <strain evidence="5">Cfa_2016G</strain>
        <tissue evidence="5">Leaf</tissue>
    </source>
</reference>
<dbReference type="SUPFAM" id="SSF48403">
    <property type="entry name" value="Ankyrin repeat"/>
    <property type="match status" value="1"/>
</dbReference>
<feature type="compositionally biased region" description="Polar residues" evidence="4">
    <location>
        <begin position="77"/>
        <end position="96"/>
    </location>
</feature>
<evidence type="ECO:0000256" key="3">
    <source>
        <dbReference type="PROSITE-ProRule" id="PRU00023"/>
    </source>
</evidence>
<keyword evidence="6" id="KW-1185">Reference proteome</keyword>
<dbReference type="Pfam" id="PF00023">
    <property type="entry name" value="Ank"/>
    <property type="match status" value="1"/>
</dbReference>
<dbReference type="SMART" id="SM00248">
    <property type="entry name" value="ANK"/>
    <property type="match status" value="4"/>
</dbReference>
<accession>A0A5N6QZJ0</accession>
<feature type="region of interest" description="Disordered" evidence="4">
    <location>
        <begin position="76"/>
        <end position="106"/>
    </location>
</feature>
<feature type="repeat" description="ANK" evidence="3">
    <location>
        <begin position="237"/>
        <end position="261"/>
    </location>
</feature>
<dbReference type="Pfam" id="PF12796">
    <property type="entry name" value="Ank_2"/>
    <property type="match status" value="1"/>
</dbReference>
<dbReference type="Gene3D" id="1.25.40.20">
    <property type="entry name" value="Ankyrin repeat-containing domain"/>
    <property type="match status" value="1"/>
</dbReference>
<evidence type="ECO:0000313" key="6">
    <source>
        <dbReference type="Proteomes" id="UP000327013"/>
    </source>
</evidence>
<dbReference type="GO" id="GO:0005886">
    <property type="term" value="C:plasma membrane"/>
    <property type="evidence" value="ECO:0007669"/>
    <property type="project" value="TreeGrafter"/>
</dbReference>
<dbReference type="PROSITE" id="PS50088">
    <property type="entry name" value="ANK_REPEAT"/>
    <property type="match status" value="1"/>
</dbReference>
<evidence type="ECO:0000256" key="4">
    <source>
        <dbReference type="SAM" id="MobiDB-lite"/>
    </source>
</evidence>
<dbReference type="AlphaFoldDB" id="A0A5N6QZJ0"/>
<evidence type="ECO:0000256" key="1">
    <source>
        <dbReference type="ARBA" id="ARBA00022737"/>
    </source>
</evidence>
<evidence type="ECO:0000256" key="2">
    <source>
        <dbReference type="ARBA" id="ARBA00023043"/>
    </source>
</evidence>
<dbReference type="Proteomes" id="UP000327013">
    <property type="component" value="Chromosome 3"/>
</dbReference>
<gene>
    <name evidence="5" type="ORF">FH972_008431</name>
</gene>
<organism evidence="5 6">
    <name type="scientific">Carpinus fangiana</name>
    <dbReference type="NCBI Taxonomy" id="176857"/>
    <lineage>
        <taxon>Eukaryota</taxon>
        <taxon>Viridiplantae</taxon>
        <taxon>Streptophyta</taxon>
        <taxon>Embryophyta</taxon>
        <taxon>Tracheophyta</taxon>
        <taxon>Spermatophyta</taxon>
        <taxon>Magnoliopsida</taxon>
        <taxon>eudicotyledons</taxon>
        <taxon>Gunneridae</taxon>
        <taxon>Pentapetalae</taxon>
        <taxon>rosids</taxon>
        <taxon>fabids</taxon>
        <taxon>Fagales</taxon>
        <taxon>Betulaceae</taxon>
        <taxon>Carpinus</taxon>
    </lineage>
</organism>
<evidence type="ECO:0000313" key="5">
    <source>
        <dbReference type="EMBL" id="KAE8022648.1"/>
    </source>
</evidence>
<name>A0A5N6QZJ0_9ROSI</name>
<keyword evidence="2 3" id="KW-0040">ANK repeat</keyword>
<dbReference type="InterPro" id="IPR036770">
    <property type="entry name" value="Ankyrin_rpt-contain_sf"/>
</dbReference>
<proteinExistence type="predicted"/>
<dbReference type="InterPro" id="IPR002110">
    <property type="entry name" value="Ankyrin_rpt"/>
</dbReference>
<protein>
    <submittedName>
        <fullName evidence="5">Uncharacterized protein</fullName>
    </submittedName>
</protein>
<sequence>MDPSNSFESQAFVNANQVEQTETITCMSCDSYNAAAKGNIDFFKAITNQSLDLLRTPNKNTTLHIYITALDSESKSTRQLSMQDQNQQKPSMQVRNQKPPIQDQSQQPTLWKKFLKCVPHCYCKPIPKVKLHCTLRQGTGCAQTLHDQDLEEGIEPVKEMLRMTNKEKDTALHNAVRYNHLEVVWSEEFFKKIEGISREVDNNGWTPLHLVAYLGYGGIAVQLLDKDREVAYMKDTKGRTPLHIAAQHGYYVNAMKVIVERCPDCCELVDNRGCNVLHFALKGQNSHRCLERFMEIIKEKMSLSKPFE</sequence>
<dbReference type="EMBL" id="CM017323">
    <property type="protein sequence ID" value="KAE8022648.1"/>
    <property type="molecule type" value="Genomic_DNA"/>
</dbReference>
<dbReference type="PANTHER" id="PTHR24186:SF36">
    <property type="entry name" value="SERINE_THREONINE-PROTEIN PHOSPHATASE 6 REGULATORY ANKYRIN REPEAT SUBUNIT A-LIKE"/>
    <property type="match status" value="1"/>
</dbReference>
<dbReference type="PROSITE" id="PS50297">
    <property type="entry name" value="ANK_REP_REGION"/>
    <property type="match status" value="1"/>
</dbReference>
<dbReference type="PANTHER" id="PTHR24186">
    <property type="entry name" value="PROTEIN PHOSPHATASE 1 REGULATORY SUBUNIT"/>
    <property type="match status" value="1"/>
</dbReference>
<dbReference type="OrthoDB" id="1847170at2759"/>
<keyword evidence="1" id="KW-0677">Repeat</keyword>